<keyword evidence="2" id="KW-1185">Reference proteome</keyword>
<evidence type="ECO:0000313" key="1">
    <source>
        <dbReference type="EMBL" id="TYL97823.1"/>
    </source>
</evidence>
<sequence>MRHHSIQNKKAPVGCEAEGALAANQTRDESVALEMVELTALMGRLALRLHDTVVEIGYYVKRVVAAETAAIRAGL</sequence>
<evidence type="ECO:0000313" key="2">
    <source>
        <dbReference type="Proteomes" id="UP000324758"/>
    </source>
</evidence>
<name>A0A5D3KXG6_9BRAD</name>
<dbReference type="EMBL" id="VSSS01000014">
    <property type="protein sequence ID" value="TYL97823.1"/>
    <property type="molecule type" value="Genomic_DNA"/>
</dbReference>
<comment type="caution">
    <text evidence="1">The sequence shown here is derived from an EMBL/GenBank/DDBJ whole genome shotgun (WGS) entry which is preliminary data.</text>
</comment>
<organism evidence="1 2">
    <name type="scientific">Bradyrhizobium rifense</name>
    <dbReference type="NCBI Taxonomy" id="515499"/>
    <lineage>
        <taxon>Bacteria</taxon>
        <taxon>Pseudomonadati</taxon>
        <taxon>Pseudomonadota</taxon>
        <taxon>Alphaproteobacteria</taxon>
        <taxon>Hyphomicrobiales</taxon>
        <taxon>Nitrobacteraceae</taxon>
        <taxon>Bradyrhizobium</taxon>
    </lineage>
</organism>
<dbReference type="AlphaFoldDB" id="A0A5D3KXG6"/>
<protein>
    <submittedName>
        <fullName evidence="1">Uncharacterized protein</fullName>
    </submittedName>
</protein>
<dbReference type="RefSeq" id="WP_148771645.1">
    <property type="nucleotide sequence ID" value="NZ_VSSS01000014.1"/>
</dbReference>
<accession>A0A5D3KXG6</accession>
<dbReference type="Proteomes" id="UP000324758">
    <property type="component" value="Unassembled WGS sequence"/>
</dbReference>
<gene>
    <name evidence="1" type="ORF">FXB40_07930</name>
</gene>
<reference evidence="1 2" key="1">
    <citation type="submission" date="2019-08" db="EMBL/GenBank/DDBJ databases">
        <title>Bradyrhizobium hipponensis sp. nov., a rhizobium isolated from a Lupinus angustifolius root nodule in Tunisia.</title>
        <authorList>
            <person name="Off K."/>
            <person name="Rejili M."/>
            <person name="Mars M."/>
            <person name="Brachmann A."/>
            <person name="Marin M."/>
        </authorList>
    </citation>
    <scope>NUCLEOTIDE SEQUENCE [LARGE SCALE GENOMIC DNA]</scope>
    <source>
        <strain evidence="1 2">CTAW71</strain>
    </source>
</reference>
<proteinExistence type="predicted"/>